<evidence type="ECO:0000256" key="8">
    <source>
        <dbReference type="SAM" id="Phobius"/>
    </source>
</evidence>
<protein>
    <submittedName>
        <fullName evidence="9">Rod shape-determining protein MreD</fullName>
    </submittedName>
</protein>
<feature type="transmembrane region" description="Helical" evidence="8">
    <location>
        <begin position="96"/>
        <end position="119"/>
    </location>
</feature>
<name>A0ABV9GLU9_9BACL</name>
<evidence type="ECO:0000313" key="9">
    <source>
        <dbReference type="EMBL" id="MFC4618147.1"/>
    </source>
</evidence>
<feature type="transmembrane region" description="Helical" evidence="8">
    <location>
        <begin position="57"/>
        <end position="90"/>
    </location>
</feature>
<evidence type="ECO:0000256" key="1">
    <source>
        <dbReference type="ARBA" id="ARBA00004651"/>
    </source>
</evidence>
<evidence type="ECO:0000256" key="4">
    <source>
        <dbReference type="ARBA" id="ARBA00022692"/>
    </source>
</evidence>
<feature type="transmembrane region" description="Helical" evidence="8">
    <location>
        <begin position="31"/>
        <end position="50"/>
    </location>
</feature>
<keyword evidence="10" id="KW-1185">Reference proteome</keyword>
<keyword evidence="5" id="KW-0133">Cell shape</keyword>
<dbReference type="NCBIfam" id="TIGR03426">
    <property type="entry name" value="shape_MreD"/>
    <property type="match status" value="1"/>
</dbReference>
<evidence type="ECO:0000256" key="5">
    <source>
        <dbReference type="ARBA" id="ARBA00022960"/>
    </source>
</evidence>
<feature type="transmembrane region" description="Helical" evidence="8">
    <location>
        <begin position="140"/>
        <end position="158"/>
    </location>
</feature>
<reference evidence="10" key="1">
    <citation type="journal article" date="2019" name="Int. J. Syst. Evol. Microbiol.">
        <title>The Global Catalogue of Microorganisms (GCM) 10K type strain sequencing project: providing services to taxonomists for standard genome sequencing and annotation.</title>
        <authorList>
            <consortium name="The Broad Institute Genomics Platform"/>
            <consortium name="The Broad Institute Genome Sequencing Center for Infectious Disease"/>
            <person name="Wu L."/>
            <person name="Ma J."/>
        </authorList>
    </citation>
    <scope>NUCLEOTIDE SEQUENCE [LARGE SCALE GENOMIC DNA]</scope>
    <source>
        <strain evidence="10">CGMCC 1.16306</strain>
    </source>
</reference>
<gene>
    <name evidence="9" type="primary">mreD</name>
    <name evidence="9" type="ORF">ACFO4N_05320</name>
</gene>
<organism evidence="9 10">
    <name type="scientific">Camelliibacillus cellulosilyticus</name>
    <dbReference type="NCBI Taxonomy" id="2174486"/>
    <lineage>
        <taxon>Bacteria</taxon>
        <taxon>Bacillati</taxon>
        <taxon>Bacillota</taxon>
        <taxon>Bacilli</taxon>
        <taxon>Bacillales</taxon>
        <taxon>Sporolactobacillaceae</taxon>
        <taxon>Camelliibacillus</taxon>
    </lineage>
</organism>
<evidence type="ECO:0000256" key="3">
    <source>
        <dbReference type="ARBA" id="ARBA00022475"/>
    </source>
</evidence>
<dbReference type="RefSeq" id="WP_376845150.1">
    <property type="nucleotide sequence ID" value="NZ_JBHSFW010000001.1"/>
</dbReference>
<evidence type="ECO:0000313" key="10">
    <source>
        <dbReference type="Proteomes" id="UP001596022"/>
    </source>
</evidence>
<keyword evidence="6 8" id="KW-1133">Transmembrane helix</keyword>
<comment type="subcellular location">
    <subcellularLocation>
        <location evidence="1">Cell membrane</location>
        <topology evidence="1">Multi-pass membrane protein</topology>
    </subcellularLocation>
</comment>
<sequence>MKDFKLFLVLFIFFLLQGTVMQVFSPQRLGFHFTAVPHFVLIGVLLIGLFYSRSAAVWYGVIFGFMLDLIYTDILGVYAFCIALSAYLLSLLSRLFHLYIIIVFFIGLACVALLEFGVYGMYGLIGKASLDMMDFAKWRLIPTLILNGVFMIIIFYPMRRMLVAMKDRKLTV</sequence>
<comment type="similarity">
    <text evidence="2">Belongs to the MreD family.</text>
</comment>
<accession>A0ABV9GLU9</accession>
<dbReference type="InterPro" id="IPR007227">
    <property type="entry name" value="Cell_shape_determining_MreD"/>
</dbReference>
<evidence type="ECO:0000256" key="2">
    <source>
        <dbReference type="ARBA" id="ARBA00007776"/>
    </source>
</evidence>
<dbReference type="EMBL" id="JBHSFW010000001">
    <property type="protein sequence ID" value="MFC4618147.1"/>
    <property type="molecule type" value="Genomic_DNA"/>
</dbReference>
<keyword evidence="7 8" id="KW-0472">Membrane</keyword>
<dbReference type="Proteomes" id="UP001596022">
    <property type="component" value="Unassembled WGS sequence"/>
</dbReference>
<keyword evidence="4 8" id="KW-0812">Transmembrane</keyword>
<comment type="caution">
    <text evidence="9">The sequence shown here is derived from an EMBL/GenBank/DDBJ whole genome shotgun (WGS) entry which is preliminary data.</text>
</comment>
<dbReference type="Pfam" id="PF04093">
    <property type="entry name" value="MreD"/>
    <property type="match status" value="1"/>
</dbReference>
<evidence type="ECO:0000256" key="6">
    <source>
        <dbReference type="ARBA" id="ARBA00022989"/>
    </source>
</evidence>
<keyword evidence="3" id="KW-1003">Cell membrane</keyword>
<proteinExistence type="inferred from homology"/>
<evidence type="ECO:0000256" key="7">
    <source>
        <dbReference type="ARBA" id="ARBA00023136"/>
    </source>
</evidence>